<proteinExistence type="predicted"/>
<comment type="caution">
    <text evidence="1">The sequence shown here is derived from an EMBL/GenBank/DDBJ whole genome shotgun (WGS) entry which is preliminary data.</text>
</comment>
<organism evidence="1 2">
    <name type="scientific">Clostridium yunnanense</name>
    <dbReference type="NCBI Taxonomy" id="2800325"/>
    <lineage>
        <taxon>Bacteria</taxon>
        <taxon>Bacillati</taxon>
        <taxon>Bacillota</taxon>
        <taxon>Clostridia</taxon>
        <taxon>Eubacteriales</taxon>
        <taxon>Clostridiaceae</taxon>
        <taxon>Clostridium</taxon>
    </lineage>
</organism>
<evidence type="ECO:0000313" key="1">
    <source>
        <dbReference type="EMBL" id="MBK1809537.1"/>
    </source>
</evidence>
<sequence>MKKNTKALLLCVVMTMTLIIPILSGGHANSGLGVVKPMTTDYPSAD</sequence>
<name>A0ABS1EJK2_9CLOT</name>
<dbReference type="RefSeq" id="WP_200266083.1">
    <property type="nucleotide sequence ID" value="NZ_JAENHN010000007.1"/>
</dbReference>
<keyword evidence="2" id="KW-1185">Reference proteome</keyword>
<evidence type="ECO:0000313" key="2">
    <source>
        <dbReference type="Proteomes" id="UP000596739"/>
    </source>
</evidence>
<gene>
    <name evidence="1" type="ORF">JHL18_02610</name>
</gene>
<protein>
    <submittedName>
        <fullName evidence="1">Uncharacterized protein</fullName>
    </submittedName>
</protein>
<reference evidence="2" key="1">
    <citation type="submission" date="2021-01" db="EMBL/GenBank/DDBJ databases">
        <title>Genome public.</title>
        <authorList>
            <person name="Liu C."/>
            <person name="Sun Q."/>
        </authorList>
    </citation>
    <scope>NUCLEOTIDE SEQUENCE [LARGE SCALE GENOMIC DNA]</scope>
    <source>
        <strain evidence="2">YIM B02505</strain>
    </source>
</reference>
<accession>A0ABS1EJK2</accession>
<dbReference type="EMBL" id="JAENHN010000007">
    <property type="protein sequence ID" value="MBK1809537.1"/>
    <property type="molecule type" value="Genomic_DNA"/>
</dbReference>
<dbReference type="Proteomes" id="UP000596739">
    <property type="component" value="Unassembled WGS sequence"/>
</dbReference>